<evidence type="ECO:0000256" key="2">
    <source>
        <dbReference type="PROSITE-ProRule" id="PRU00708"/>
    </source>
</evidence>
<dbReference type="InterPro" id="IPR046960">
    <property type="entry name" value="PPR_At4g14850-like_plant"/>
</dbReference>
<dbReference type="GO" id="GO:0003723">
    <property type="term" value="F:RNA binding"/>
    <property type="evidence" value="ECO:0007669"/>
    <property type="project" value="InterPro"/>
</dbReference>
<dbReference type="PANTHER" id="PTHR47926">
    <property type="entry name" value="PENTATRICOPEPTIDE REPEAT-CONTAINING PROTEIN"/>
    <property type="match status" value="1"/>
</dbReference>
<evidence type="ECO:0000313" key="3">
    <source>
        <dbReference type="EMBL" id="KAJ4838854.1"/>
    </source>
</evidence>
<organism evidence="3 4">
    <name type="scientific">Turnera subulata</name>
    <dbReference type="NCBI Taxonomy" id="218843"/>
    <lineage>
        <taxon>Eukaryota</taxon>
        <taxon>Viridiplantae</taxon>
        <taxon>Streptophyta</taxon>
        <taxon>Embryophyta</taxon>
        <taxon>Tracheophyta</taxon>
        <taxon>Spermatophyta</taxon>
        <taxon>Magnoliopsida</taxon>
        <taxon>eudicotyledons</taxon>
        <taxon>Gunneridae</taxon>
        <taxon>Pentapetalae</taxon>
        <taxon>rosids</taxon>
        <taxon>fabids</taxon>
        <taxon>Malpighiales</taxon>
        <taxon>Passifloraceae</taxon>
        <taxon>Turnera</taxon>
    </lineage>
</organism>
<name>A0A9Q0FY35_9ROSI</name>
<proteinExistence type="predicted"/>
<dbReference type="PROSITE" id="PS51375">
    <property type="entry name" value="PPR"/>
    <property type="match status" value="1"/>
</dbReference>
<dbReference type="InterPro" id="IPR011990">
    <property type="entry name" value="TPR-like_helical_dom_sf"/>
</dbReference>
<dbReference type="OrthoDB" id="185373at2759"/>
<evidence type="ECO:0000256" key="1">
    <source>
        <dbReference type="ARBA" id="ARBA00022737"/>
    </source>
</evidence>
<dbReference type="EMBL" id="JAKUCV010003462">
    <property type="protein sequence ID" value="KAJ4838854.1"/>
    <property type="molecule type" value="Genomic_DNA"/>
</dbReference>
<dbReference type="Gene3D" id="1.25.40.10">
    <property type="entry name" value="Tetratricopeptide repeat domain"/>
    <property type="match status" value="1"/>
</dbReference>
<protein>
    <recommendedName>
        <fullName evidence="5">Pentatricopeptide repeat-containing protein</fullName>
    </recommendedName>
</protein>
<evidence type="ECO:0008006" key="5">
    <source>
        <dbReference type="Google" id="ProtNLM"/>
    </source>
</evidence>
<gene>
    <name evidence="3" type="ORF">Tsubulata_010886</name>
</gene>
<sequence length="138" mass="15383">MTELKQIHALVLTSGLSQDDTFMSKILSFSALSDSNNPDYSYRLLLNLSNPTIFDWNTIVRGYSKSKNPNRSISVFVKMMRAGVSPDYLTYPFIAKASARLLKRELGASIHGHVARNGYEVDRISVAVLVVILEASKE</sequence>
<reference evidence="3" key="1">
    <citation type="submission" date="2022-02" db="EMBL/GenBank/DDBJ databases">
        <authorList>
            <person name="Henning P.M."/>
            <person name="McCubbin A.G."/>
            <person name="Shore J.S."/>
        </authorList>
    </citation>
    <scope>NUCLEOTIDE SEQUENCE</scope>
    <source>
        <strain evidence="3">F60SS</strain>
        <tissue evidence="3">Leaves</tissue>
    </source>
</reference>
<keyword evidence="1" id="KW-0677">Repeat</keyword>
<keyword evidence="4" id="KW-1185">Reference proteome</keyword>
<reference evidence="3" key="2">
    <citation type="journal article" date="2023" name="Plants (Basel)">
        <title>Annotation of the Turnera subulata (Passifloraceae) Draft Genome Reveals the S-Locus Evolved after the Divergence of Turneroideae from Passifloroideae in a Stepwise Manner.</title>
        <authorList>
            <person name="Henning P.M."/>
            <person name="Roalson E.H."/>
            <person name="Mir W."/>
            <person name="McCubbin A.G."/>
            <person name="Shore J.S."/>
        </authorList>
    </citation>
    <scope>NUCLEOTIDE SEQUENCE</scope>
    <source>
        <tissue evidence="3">Leaves</tissue>
    </source>
</reference>
<comment type="caution">
    <text evidence="3">The sequence shown here is derived from an EMBL/GenBank/DDBJ whole genome shotgun (WGS) entry which is preliminary data.</text>
</comment>
<dbReference type="Proteomes" id="UP001141552">
    <property type="component" value="Unassembled WGS sequence"/>
</dbReference>
<dbReference type="Pfam" id="PF13041">
    <property type="entry name" value="PPR_2"/>
    <property type="match status" value="1"/>
</dbReference>
<feature type="repeat" description="PPR" evidence="2">
    <location>
        <begin position="52"/>
        <end position="86"/>
    </location>
</feature>
<accession>A0A9Q0FY35</accession>
<evidence type="ECO:0000313" key="4">
    <source>
        <dbReference type="Proteomes" id="UP001141552"/>
    </source>
</evidence>
<dbReference type="GO" id="GO:0009451">
    <property type="term" value="P:RNA modification"/>
    <property type="evidence" value="ECO:0007669"/>
    <property type="project" value="InterPro"/>
</dbReference>
<dbReference type="PANTHER" id="PTHR47926:SF483">
    <property type="entry name" value="TETRATRICOPEPTIDE-LIKE HELICAL DOMAIN SUPERFAMILY"/>
    <property type="match status" value="1"/>
</dbReference>
<dbReference type="NCBIfam" id="TIGR00756">
    <property type="entry name" value="PPR"/>
    <property type="match status" value="1"/>
</dbReference>
<dbReference type="AlphaFoldDB" id="A0A9Q0FY35"/>
<dbReference type="InterPro" id="IPR002885">
    <property type="entry name" value="PPR_rpt"/>
</dbReference>